<dbReference type="RefSeq" id="WP_344952811.1">
    <property type="nucleotide sequence ID" value="NZ_BAAAZR010000059.1"/>
</dbReference>
<reference evidence="2" key="1">
    <citation type="journal article" date="2019" name="Int. J. Syst. Evol. Microbiol.">
        <title>The Global Catalogue of Microorganisms (GCM) 10K type strain sequencing project: providing services to taxonomists for standard genome sequencing and annotation.</title>
        <authorList>
            <consortium name="The Broad Institute Genomics Platform"/>
            <consortium name="The Broad Institute Genome Sequencing Center for Infectious Disease"/>
            <person name="Wu L."/>
            <person name="Ma J."/>
        </authorList>
    </citation>
    <scope>NUCLEOTIDE SEQUENCE [LARGE SCALE GENOMIC DNA]</scope>
    <source>
        <strain evidence="2">JCM 16908</strain>
    </source>
</reference>
<evidence type="ECO:0000313" key="2">
    <source>
        <dbReference type="Proteomes" id="UP001500888"/>
    </source>
</evidence>
<name>A0ABP7JFS5_9ACTN</name>
<sequence>MKFWAGRHTFVVAELLGPPRDEVEPWWTEENLGRPLEDLRMRHYLLRALGACGGTR</sequence>
<organism evidence="1 2">
    <name type="scientific">Sphaerisporangium flaviroseum</name>
    <dbReference type="NCBI Taxonomy" id="509199"/>
    <lineage>
        <taxon>Bacteria</taxon>
        <taxon>Bacillati</taxon>
        <taxon>Actinomycetota</taxon>
        <taxon>Actinomycetes</taxon>
        <taxon>Streptosporangiales</taxon>
        <taxon>Streptosporangiaceae</taxon>
        <taxon>Sphaerisporangium</taxon>
    </lineage>
</organism>
<evidence type="ECO:0000313" key="1">
    <source>
        <dbReference type="EMBL" id="GAA3843974.1"/>
    </source>
</evidence>
<gene>
    <name evidence="1" type="ORF">GCM10022226_78730</name>
</gene>
<keyword evidence="2" id="KW-1185">Reference proteome</keyword>
<comment type="caution">
    <text evidence="1">The sequence shown here is derived from an EMBL/GenBank/DDBJ whole genome shotgun (WGS) entry which is preliminary data.</text>
</comment>
<accession>A0ABP7JFS5</accession>
<protein>
    <submittedName>
        <fullName evidence="1">Uncharacterized protein</fullName>
    </submittedName>
</protein>
<dbReference type="EMBL" id="BAAAZR010000059">
    <property type="protein sequence ID" value="GAA3843974.1"/>
    <property type="molecule type" value="Genomic_DNA"/>
</dbReference>
<dbReference type="Proteomes" id="UP001500888">
    <property type="component" value="Unassembled WGS sequence"/>
</dbReference>
<proteinExistence type="predicted"/>